<evidence type="ECO:0000313" key="2">
    <source>
        <dbReference type="EMBL" id="KAH3675291.1"/>
    </source>
</evidence>
<comment type="caution">
    <text evidence="2">The sequence shown here is derived from an EMBL/GenBank/DDBJ whole genome shotgun (WGS) entry which is preliminary data.</text>
</comment>
<dbReference type="InterPro" id="IPR016095">
    <property type="entry name" value="Ribosomal_uL1_3-a/b-sand"/>
</dbReference>
<dbReference type="GO" id="GO:0003723">
    <property type="term" value="F:RNA binding"/>
    <property type="evidence" value="ECO:0007669"/>
    <property type="project" value="InterPro"/>
</dbReference>
<dbReference type="PANTHER" id="PTHR23105">
    <property type="entry name" value="RIBOSOMAL PROTEIN L7AE FAMILY MEMBER"/>
    <property type="match status" value="1"/>
</dbReference>
<dbReference type="CDD" id="cd00403">
    <property type="entry name" value="Ribosomal_L1"/>
    <property type="match status" value="1"/>
</dbReference>
<protein>
    <recommendedName>
        <fullName evidence="4">Ribosomal protein L1</fullName>
    </recommendedName>
</protein>
<proteinExistence type="predicted"/>
<evidence type="ECO:0008006" key="4">
    <source>
        <dbReference type="Google" id="ProtNLM"/>
    </source>
</evidence>
<gene>
    <name evidence="2" type="ORF">OGATHE_001631</name>
</gene>
<feature type="compositionally biased region" description="Basic residues" evidence="1">
    <location>
        <begin position="320"/>
        <end position="329"/>
    </location>
</feature>
<dbReference type="EMBL" id="JAEUBD010000382">
    <property type="protein sequence ID" value="KAH3675291.1"/>
    <property type="molecule type" value="Genomic_DNA"/>
</dbReference>
<evidence type="ECO:0000256" key="1">
    <source>
        <dbReference type="SAM" id="MobiDB-lite"/>
    </source>
</evidence>
<organism evidence="2 3">
    <name type="scientific">Ogataea polymorpha</name>
    <dbReference type="NCBI Taxonomy" id="460523"/>
    <lineage>
        <taxon>Eukaryota</taxon>
        <taxon>Fungi</taxon>
        <taxon>Dikarya</taxon>
        <taxon>Ascomycota</taxon>
        <taxon>Saccharomycotina</taxon>
        <taxon>Pichiomycetes</taxon>
        <taxon>Pichiales</taxon>
        <taxon>Pichiaceae</taxon>
        <taxon>Ogataea</taxon>
    </lineage>
</organism>
<dbReference type="SUPFAM" id="SSF56808">
    <property type="entry name" value="Ribosomal protein L1"/>
    <property type="match status" value="1"/>
</dbReference>
<sequence length="343" mass="38514">MPPKKTKKTAGAAKKGKKVTGTVVNTDTKVQKGVSVKDGAVKKAVSELIKWKESQKPEKPQLFDDDEASLYMQLTSVKFFSKKQVLKPTAVAVPHPVHDLENEFKVCVFVKDGQIDAETLEKIEQENIPHLAKIISASELKGAYKSYEARRKLQKEYDLFLSDESLITALPKLLGKIFYSTSKLPLPIRLKIKENVFSVTTLANQVSKTIHSVHYVPPMGVNLTINLGSVRQPLDNIVDNVQALTQHFEKQPLKTIQLKLLESPGLPIYIAEHIFSEQDIGEEEKPAKDETPEVRLTKFEKGLVELALDEDQARSIVGRKEKKVKKLKRGKENQNGGDSKRRK</sequence>
<keyword evidence="3" id="KW-1185">Reference proteome</keyword>
<reference evidence="2" key="1">
    <citation type="journal article" date="2021" name="Open Biol.">
        <title>Shared evolutionary footprints suggest mitochondrial oxidative damage underlies multiple complex I losses in fungi.</title>
        <authorList>
            <person name="Schikora-Tamarit M.A."/>
            <person name="Marcet-Houben M."/>
            <person name="Nosek J."/>
            <person name="Gabaldon T."/>
        </authorList>
    </citation>
    <scope>NUCLEOTIDE SEQUENCE</scope>
    <source>
        <strain evidence="2">NCAIM Y.01608</strain>
    </source>
</reference>
<dbReference type="InterPro" id="IPR023674">
    <property type="entry name" value="Ribosomal_uL1-like"/>
</dbReference>
<dbReference type="AlphaFoldDB" id="A0A9P8TEE1"/>
<dbReference type="Pfam" id="PF00687">
    <property type="entry name" value="Ribosomal_L1"/>
    <property type="match status" value="1"/>
</dbReference>
<reference evidence="2" key="2">
    <citation type="submission" date="2021-01" db="EMBL/GenBank/DDBJ databases">
        <authorList>
            <person name="Schikora-Tamarit M.A."/>
        </authorList>
    </citation>
    <scope>NUCLEOTIDE SEQUENCE</scope>
    <source>
        <strain evidence="2">NCAIM Y.01608</strain>
    </source>
</reference>
<dbReference type="Gene3D" id="3.40.50.790">
    <property type="match status" value="1"/>
</dbReference>
<feature type="region of interest" description="Disordered" evidence="1">
    <location>
        <begin position="319"/>
        <end position="343"/>
    </location>
</feature>
<dbReference type="InterPro" id="IPR050257">
    <property type="entry name" value="eL8/uL1-like"/>
</dbReference>
<dbReference type="InterPro" id="IPR028364">
    <property type="entry name" value="Ribosomal_uL1/biogenesis"/>
</dbReference>
<accession>A0A9P8TEE1</accession>
<evidence type="ECO:0000313" key="3">
    <source>
        <dbReference type="Proteomes" id="UP000788993"/>
    </source>
</evidence>
<dbReference type="Proteomes" id="UP000788993">
    <property type="component" value="Unassembled WGS sequence"/>
</dbReference>
<name>A0A9P8TEE1_9ASCO</name>